<organism evidence="3 4">
    <name type="scientific">Caenorhabditis tropicalis</name>
    <dbReference type="NCBI Taxonomy" id="1561998"/>
    <lineage>
        <taxon>Eukaryota</taxon>
        <taxon>Metazoa</taxon>
        <taxon>Ecdysozoa</taxon>
        <taxon>Nematoda</taxon>
        <taxon>Chromadorea</taxon>
        <taxon>Rhabditida</taxon>
        <taxon>Rhabditina</taxon>
        <taxon>Rhabditomorpha</taxon>
        <taxon>Rhabditoidea</taxon>
        <taxon>Rhabditidae</taxon>
        <taxon>Peloderinae</taxon>
        <taxon>Caenorhabditis</taxon>
    </lineage>
</organism>
<feature type="domain" description="BTB" evidence="2">
    <location>
        <begin position="240"/>
        <end position="299"/>
    </location>
</feature>
<reference evidence="4" key="1">
    <citation type="submission" date="2016-11" db="UniProtKB">
        <authorList>
            <consortium name="WormBaseParasite"/>
        </authorList>
    </citation>
    <scope>IDENTIFICATION</scope>
</reference>
<evidence type="ECO:0000256" key="1">
    <source>
        <dbReference type="SAM" id="MobiDB-lite"/>
    </source>
</evidence>
<dbReference type="Gene3D" id="2.60.210.10">
    <property type="entry name" value="Apoptosis, Tumor Necrosis Factor Receptor Associated Protein 2, Chain A"/>
    <property type="match status" value="1"/>
</dbReference>
<dbReference type="CDD" id="cd18186">
    <property type="entry name" value="BTB_POZ_ZBTB_KLHL-like"/>
    <property type="match status" value="1"/>
</dbReference>
<dbReference type="Proteomes" id="UP000095282">
    <property type="component" value="Unplaced"/>
</dbReference>
<dbReference type="InterPro" id="IPR008974">
    <property type="entry name" value="TRAF-like"/>
</dbReference>
<dbReference type="SMART" id="SM00225">
    <property type="entry name" value="BTB"/>
    <property type="match status" value="1"/>
</dbReference>
<dbReference type="SUPFAM" id="SSF54695">
    <property type="entry name" value="POZ domain"/>
    <property type="match status" value="1"/>
</dbReference>
<dbReference type="Pfam" id="PF00651">
    <property type="entry name" value="BTB"/>
    <property type="match status" value="1"/>
</dbReference>
<dbReference type="WBParaSite" id="Csp11.Scaffold608.g5758.t2">
    <property type="protein sequence ID" value="Csp11.Scaffold608.g5758.t2"/>
    <property type="gene ID" value="Csp11.Scaffold608.g5758"/>
</dbReference>
<dbReference type="AlphaFoldDB" id="A0A1I7TGP3"/>
<dbReference type="InterPro" id="IPR052664">
    <property type="entry name" value="BTB-MATH_domain_protein"/>
</dbReference>
<dbReference type="InterPro" id="IPR011333">
    <property type="entry name" value="SKP1/BTB/POZ_sf"/>
</dbReference>
<protein>
    <submittedName>
        <fullName evidence="4">BTB domain-containing protein</fullName>
    </submittedName>
</protein>
<keyword evidence="3" id="KW-1185">Reference proteome</keyword>
<evidence type="ECO:0000313" key="3">
    <source>
        <dbReference type="Proteomes" id="UP000095282"/>
    </source>
</evidence>
<dbReference type="CDD" id="cd00121">
    <property type="entry name" value="MATH"/>
    <property type="match status" value="1"/>
</dbReference>
<dbReference type="PROSITE" id="PS50097">
    <property type="entry name" value="BTB"/>
    <property type="match status" value="1"/>
</dbReference>
<evidence type="ECO:0000259" key="2">
    <source>
        <dbReference type="PROSITE" id="PS50097"/>
    </source>
</evidence>
<sequence>MSDENAAAQMNNETNGIKTESQKVQPESVNELVKEMKTMKEHQETILEEIRSIRGEMKENRTVSSVADRIESTSTSFETLPQKLRNRFLLKKILFQNELPSIPMKHFVLKHTFKNDTEETSFQRIRVSHQENHLTCYAICCELFPTDNSKLIDTKLKIKIGKRDGGSKSFETRIDFGRLSAYGQLVAGCGWNELIEWEQLKKEYLVDDILTVECHLEINKYDGIYKDNLREFDETMEEFSDVVLVVKDQKFFFLSKFLAVQSSYFKAMFLGHFNESSQFEIKLSGIDADDFQNYLEVLYGELAIDEYTVEGILMVSDMYDTQSVIRKCEEFLLKESKKTLKNKLEMAVRYNLEKLRKKCLSEVTTVGSIRTVIPGDLRDLDPSLMADLFEKSLSFQW</sequence>
<name>A0A1I7TGP3_9PELO</name>
<dbReference type="PANTHER" id="PTHR22743">
    <property type="entry name" value="MEPRIN/TRAF-LIKE MATH FAMILY-C.ELEGANS"/>
    <property type="match status" value="1"/>
</dbReference>
<dbReference type="SUPFAM" id="SSF49599">
    <property type="entry name" value="TRAF domain-like"/>
    <property type="match status" value="1"/>
</dbReference>
<accession>A0A1I7TGP3</accession>
<dbReference type="PANTHER" id="PTHR22743:SF165">
    <property type="entry name" value="BTB AND MATH DOMAIN CONTAINING-RELATED"/>
    <property type="match status" value="1"/>
</dbReference>
<dbReference type="InterPro" id="IPR002083">
    <property type="entry name" value="MATH/TRAF_dom"/>
</dbReference>
<dbReference type="Pfam" id="PF00917">
    <property type="entry name" value="MATH"/>
    <property type="match status" value="1"/>
</dbReference>
<dbReference type="InterPro" id="IPR000210">
    <property type="entry name" value="BTB/POZ_dom"/>
</dbReference>
<feature type="region of interest" description="Disordered" evidence="1">
    <location>
        <begin position="1"/>
        <end position="27"/>
    </location>
</feature>
<dbReference type="STRING" id="1561998.A0A1I7TGP3"/>
<feature type="compositionally biased region" description="Polar residues" evidence="1">
    <location>
        <begin position="8"/>
        <end position="27"/>
    </location>
</feature>
<evidence type="ECO:0000313" key="4">
    <source>
        <dbReference type="WBParaSite" id="Csp11.Scaffold608.g5758.t2"/>
    </source>
</evidence>
<dbReference type="Gene3D" id="3.30.710.10">
    <property type="entry name" value="Potassium Channel Kv1.1, Chain A"/>
    <property type="match status" value="1"/>
</dbReference>
<proteinExistence type="predicted"/>